<dbReference type="Proteomes" id="UP000085678">
    <property type="component" value="Unplaced"/>
</dbReference>
<dbReference type="InterPro" id="IPR001841">
    <property type="entry name" value="Znf_RING"/>
</dbReference>
<evidence type="ECO:0000259" key="8">
    <source>
        <dbReference type="PROSITE" id="PS50089"/>
    </source>
</evidence>
<dbReference type="InterPro" id="IPR003649">
    <property type="entry name" value="Bbox_C"/>
</dbReference>
<dbReference type="PROSITE" id="PS50089">
    <property type="entry name" value="ZF_RING_2"/>
    <property type="match status" value="1"/>
</dbReference>
<evidence type="ECO:0000256" key="2">
    <source>
        <dbReference type="ARBA" id="ARBA00022723"/>
    </source>
</evidence>
<evidence type="ECO:0000313" key="11">
    <source>
        <dbReference type="RefSeq" id="XP_013421543.1"/>
    </source>
</evidence>
<name>A0A1S3KFX9_LINAN</name>
<accession>A0A1S3KFX9</accession>
<keyword evidence="3 6" id="KW-0863">Zinc-finger</keyword>
<keyword evidence="10" id="KW-1185">Reference proteome</keyword>
<reference evidence="11" key="1">
    <citation type="submission" date="2025-08" db="UniProtKB">
        <authorList>
            <consortium name="RefSeq"/>
        </authorList>
    </citation>
    <scope>IDENTIFICATION</scope>
    <source>
        <tissue evidence="11">Gonads</tissue>
    </source>
</reference>
<dbReference type="SMART" id="SM00336">
    <property type="entry name" value="BBOX"/>
    <property type="match status" value="2"/>
</dbReference>
<dbReference type="Pfam" id="PF13445">
    <property type="entry name" value="zf-RING_UBOX"/>
    <property type="match status" value="1"/>
</dbReference>
<dbReference type="Gene3D" id="2.120.10.30">
    <property type="entry name" value="TolB, C-terminal domain"/>
    <property type="match status" value="1"/>
</dbReference>
<dbReference type="InterPro" id="IPR011042">
    <property type="entry name" value="6-blade_b-propeller_TolB-like"/>
</dbReference>
<evidence type="ECO:0000256" key="1">
    <source>
        <dbReference type="ARBA" id="ARBA00022553"/>
    </source>
</evidence>
<keyword evidence="7" id="KW-0175">Coiled coil</keyword>
<feature type="domain" description="RING-type" evidence="8">
    <location>
        <begin position="24"/>
        <end position="67"/>
    </location>
</feature>
<evidence type="ECO:0000256" key="7">
    <source>
        <dbReference type="SAM" id="Coils"/>
    </source>
</evidence>
<organism evidence="10 11">
    <name type="scientific">Lingula anatina</name>
    <name type="common">Brachiopod</name>
    <name type="synonym">Lingula unguis</name>
    <dbReference type="NCBI Taxonomy" id="7574"/>
    <lineage>
        <taxon>Eukaryota</taxon>
        <taxon>Metazoa</taxon>
        <taxon>Spiralia</taxon>
        <taxon>Lophotrochozoa</taxon>
        <taxon>Brachiopoda</taxon>
        <taxon>Linguliformea</taxon>
        <taxon>Lingulata</taxon>
        <taxon>Lingulida</taxon>
        <taxon>Linguloidea</taxon>
        <taxon>Lingulidae</taxon>
        <taxon>Lingula</taxon>
    </lineage>
</organism>
<dbReference type="Gene3D" id="3.30.160.60">
    <property type="entry name" value="Classic Zinc Finger"/>
    <property type="match status" value="1"/>
</dbReference>
<dbReference type="InterPro" id="IPR027370">
    <property type="entry name" value="Znf-RING_euk"/>
</dbReference>
<dbReference type="SUPFAM" id="SSF101898">
    <property type="entry name" value="NHL repeat"/>
    <property type="match status" value="1"/>
</dbReference>
<evidence type="ECO:0000256" key="3">
    <source>
        <dbReference type="ARBA" id="ARBA00022771"/>
    </source>
</evidence>
<dbReference type="Pfam" id="PF00643">
    <property type="entry name" value="zf-B_box"/>
    <property type="match status" value="1"/>
</dbReference>
<dbReference type="SUPFAM" id="SSF57845">
    <property type="entry name" value="B-box zinc-binding domain"/>
    <property type="match status" value="1"/>
</dbReference>
<keyword evidence="1" id="KW-0597">Phosphoprotein</keyword>
<feature type="coiled-coil region" evidence="7">
    <location>
        <begin position="250"/>
        <end position="284"/>
    </location>
</feature>
<dbReference type="GeneID" id="106181638"/>
<sequence length="656" mass="73280">MATASGVEDEESLRAKIRENFTNCSICLKDFEDPKVLPCLHTYCKRCLASYIPGNTPGSKFLCPVCRKETMLPEEGVEGFLRNYFIDSLQDTVFTPTRKKKCDACAIDGDDVEAVSKCLNCSEYLCSPCAKSHIRFKMSLNHKIYTLDQLHSGEHHQEVQEFQRVFCPEHKEEPIKYFCLKCQIPICRDCKVLTHDEHKCTSLDTAIETVKPKLASMLEKLVDKISVQENDLTILQAVLRDHETNTSCVMKDISDHSRHLQQQIQQQEKKLLQEVQQVSEAHKKNITLYLESCEVTTSTMKSTSDLVGSILSRGTPAEILILQQQVGHRLQELLLPSGDGDIPQHLSLQLQTNSDVDREMDKGTGLGTIQQDRQDIQGISSREPSCVTQKAQIKNKPHLVSQFDSNCINPFSLTTCAKPQQGYLVVDYDNNNVCRFSSDGQLLLQQSKAGSRSLDRPFGVAVLPDGTIVVSEYDNNKLNFMSRDLNITKEVDMDGPDGLHVTDSNTILVAQPNLKQVSIVNLHGATVGTIKHSSFQWPWYVTVLNIRNIVVSDNEAKAVFILSPTGSLLHTYTGSGQNQLCNPCGVCVDQYDNIMVADYITNKTHIISNDGEFVQFLATEDDGLQAPCGLTINHDGDIAVSQHGGKIKVFRYMDSE</sequence>
<gene>
    <name evidence="11" type="primary">LOC106181638</name>
</gene>
<dbReference type="InParanoid" id="A0A1S3KFX9"/>
<evidence type="ECO:0000256" key="5">
    <source>
        <dbReference type="ARBA" id="ARBA00022833"/>
    </source>
</evidence>
<dbReference type="PROSITE" id="PS00518">
    <property type="entry name" value="ZF_RING_1"/>
    <property type="match status" value="1"/>
</dbReference>
<dbReference type="SUPFAM" id="SSF57850">
    <property type="entry name" value="RING/U-box"/>
    <property type="match status" value="1"/>
</dbReference>
<dbReference type="InterPro" id="IPR017907">
    <property type="entry name" value="Znf_RING_CS"/>
</dbReference>
<dbReference type="InterPro" id="IPR000315">
    <property type="entry name" value="Znf_B-box"/>
</dbReference>
<dbReference type="Gene3D" id="3.30.40.10">
    <property type="entry name" value="Zinc/RING finger domain, C3HC4 (zinc finger)"/>
    <property type="match status" value="1"/>
</dbReference>
<dbReference type="KEGG" id="lak:106181638"/>
<dbReference type="PROSITE" id="PS50119">
    <property type="entry name" value="ZF_BBOX"/>
    <property type="match status" value="2"/>
</dbReference>
<dbReference type="InterPro" id="IPR013083">
    <property type="entry name" value="Znf_RING/FYVE/PHD"/>
</dbReference>
<dbReference type="CDD" id="cd19757">
    <property type="entry name" value="Bbox1"/>
    <property type="match status" value="1"/>
</dbReference>
<keyword evidence="2" id="KW-0479">Metal-binding</keyword>
<evidence type="ECO:0000313" key="10">
    <source>
        <dbReference type="Proteomes" id="UP000085678"/>
    </source>
</evidence>
<protein>
    <submittedName>
        <fullName evidence="11">Tripartite motif-containing protein 2-like</fullName>
    </submittedName>
</protein>
<dbReference type="RefSeq" id="XP_013421543.1">
    <property type="nucleotide sequence ID" value="XM_013566089.1"/>
</dbReference>
<keyword evidence="5" id="KW-0862">Zinc</keyword>
<dbReference type="OrthoDB" id="111250at2759"/>
<dbReference type="PANTHER" id="PTHR25462:SF296">
    <property type="entry name" value="MEIOTIC P26, ISOFORM F"/>
    <property type="match status" value="1"/>
</dbReference>
<dbReference type="PANTHER" id="PTHR25462">
    <property type="entry name" value="BONUS, ISOFORM C-RELATED"/>
    <property type="match status" value="1"/>
</dbReference>
<keyword evidence="4" id="KW-0833">Ubl conjugation pathway</keyword>
<dbReference type="InterPro" id="IPR047153">
    <property type="entry name" value="TRIM45/56/19-like"/>
</dbReference>
<feature type="domain" description="B box-type" evidence="9">
    <location>
        <begin position="162"/>
        <end position="203"/>
    </location>
</feature>
<dbReference type="GO" id="GO:0008270">
    <property type="term" value="F:zinc ion binding"/>
    <property type="evidence" value="ECO:0007669"/>
    <property type="project" value="UniProtKB-KW"/>
</dbReference>
<evidence type="ECO:0000259" key="9">
    <source>
        <dbReference type="PROSITE" id="PS50119"/>
    </source>
</evidence>
<proteinExistence type="predicted"/>
<feature type="domain" description="B box-type" evidence="9">
    <location>
        <begin position="97"/>
        <end position="147"/>
    </location>
</feature>
<dbReference type="SMART" id="SM00502">
    <property type="entry name" value="BBC"/>
    <property type="match status" value="1"/>
</dbReference>
<dbReference type="CDD" id="cd16584">
    <property type="entry name" value="RING-HC_TRIM56_C-V"/>
    <property type="match status" value="1"/>
</dbReference>
<dbReference type="AlphaFoldDB" id="A0A1S3KFX9"/>
<dbReference type="SMART" id="SM00184">
    <property type="entry name" value="RING"/>
    <property type="match status" value="1"/>
</dbReference>
<evidence type="ECO:0000256" key="4">
    <source>
        <dbReference type="ARBA" id="ARBA00022786"/>
    </source>
</evidence>
<evidence type="ECO:0000256" key="6">
    <source>
        <dbReference type="PROSITE-ProRule" id="PRU00024"/>
    </source>
</evidence>
<dbReference type="CDD" id="cd05819">
    <property type="entry name" value="NHL"/>
    <property type="match status" value="1"/>
</dbReference>